<comment type="similarity">
    <text evidence="1">Belongs to the diaminopimelate epimerase family.</text>
</comment>
<feature type="non-terminal residue" evidence="3">
    <location>
        <position position="128"/>
    </location>
</feature>
<evidence type="ECO:0000256" key="1">
    <source>
        <dbReference type="ARBA" id="ARBA00010219"/>
    </source>
</evidence>
<proteinExistence type="inferred from homology"/>
<protein>
    <submittedName>
        <fullName evidence="3">Diaminopimelate epimerase</fullName>
        <ecNumber evidence="3">5.1.1.7</ecNumber>
    </submittedName>
</protein>
<dbReference type="Gene3D" id="3.10.310.10">
    <property type="entry name" value="Diaminopimelate Epimerase, Chain A, domain 1"/>
    <property type="match status" value="1"/>
</dbReference>
<gene>
    <name evidence="3" type="ORF">B2A_07736</name>
</gene>
<dbReference type="InterPro" id="IPR001653">
    <property type="entry name" value="DAP_epimerase_DapF"/>
</dbReference>
<comment type="caution">
    <text evidence="3">The sequence shown here is derived from an EMBL/GenBank/DDBJ whole genome shotgun (WGS) entry which is preliminary data.</text>
</comment>
<dbReference type="PANTHER" id="PTHR31689:SF0">
    <property type="entry name" value="DIAMINOPIMELATE EPIMERASE"/>
    <property type="match status" value="1"/>
</dbReference>
<dbReference type="EMBL" id="AUZZ01005554">
    <property type="protein sequence ID" value="EQD49162.1"/>
    <property type="molecule type" value="Genomic_DNA"/>
</dbReference>
<dbReference type="AlphaFoldDB" id="T0ZX15"/>
<sequence>MLAPMRIGFTKMHGLGNDFAVFDAPAGPAPLAQAQLRRLADRHTGIGFDQALLLQPPQRAGTDAFYRIFNADGREVEQCGNGARCVAALIAGRGAGRGGGVTLDSPAGLVHARVRPGGPVSVDMGAVR</sequence>
<dbReference type="GO" id="GO:0005829">
    <property type="term" value="C:cytosol"/>
    <property type="evidence" value="ECO:0007669"/>
    <property type="project" value="TreeGrafter"/>
</dbReference>
<dbReference type="GO" id="GO:0009089">
    <property type="term" value="P:lysine biosynthetic process via diaminopimelate"/>
    <property type="evidence" value="ECO:0007669"/>
    <property type="project" value="InterPro"/>
</dbReference>
<dbReference type="Pfam" id="PF01678">
    <property type="entry name" value="DAP_epimerase"/>
    <property type="match status" value="1"/>
</dbReference>
<dbReference type="SUPFAM" id="SSF54506">
    <property type="entry name" value="Diaminopimelate epimerase-like"/>
    <property type="match status" value="1"/>
</dbReference>
<reference evidence="3" key="1">
    <citation type="submission" date="2013-08" db="EMBL/GenBank/DDBJ databases">
        <authorList>
            <person name="Mendez C."/>
            <person name="Richter M."/>
            <person name="Ferrer M."/>
            <person name="Sanchez J."/>
        </authorList>
    </citation>
    <scope>NUCLEOTIDE SEQUENCE</scope>
</reference>
<evidence type="ECO:0000256" key="2">
    <source>
        <dbReference type="ARBA" id="ARBA00023235"/>
    </source>
</evidence>
<dbReference type="GO" id="GO:0008837">
    <property type="term" value="F:diaminopimelate epimerase activity"/>
    <property type="evidence" value="ECO:0007669"/>
    <property type="project" value="UniProtKB-EC"/>
</dbReference>
<keyword evidence="2 3" id="KW-0413">Isomerase</keyword>
<dbReference type="EC" id="5.1.1.7" evidence="3"/>
<name>T0ZX15_9ZZZZ</name>
<dbReference type="PANTHER" id="PTHR31689">
    <property type="entry name" value="DIAMINOPIMELATE EPIMERASE, CHLOROPLASTIC"/>
    <property type="match status" value="1"/>
</dbReference>
<evidence type="ECO:0000313" key="3">
    <source>
        <dbReference type="EMBL" id="EQD49162.1"/>
    </source>
</evidence>
<reference evidence="3" key="2">
    <citation type="journal article" date="2014" name="ISME J.">
        <title>Microbial stratification in low pH oxic and suboxic macroscopic growths along an acid mine drainage.</title>
        <authorList>
            <person name="Mendez-Garcia C."/>
            <person name="Mesa V."/>
            <person name="Sprenger R.R."/>
            <person name="Richter M."/>
            <person name="Diez M.S."/>
            <person name="Solano J."/>
            <person name="Bargiela R."/>
            <person name="Golyshina O.V."/>
            <person name="Manteca A."/>
            <person name="Ramos J.L."/>
            <person name="Gallego J.R."/>
            <person name="Llorente I."/>
            <person name="Martins Dos Santos V.A."/>
            <person name="Jensen O.N."/>
            <person name="Pelaez A.I."/>
            <person name="Sanchez J."/>
            <person name="Ferrer M."/>
        </authorList>
    </citation>
    <scope>NUCLEOTIDE SEQUENCE</scope>
</reference>
<accession>T0ZX15</accession>
<organism evidence="3">
    <name type="scientific">mine drainage metagenome</name>
    <dbReference type="NCBI Taxonomy" id="410659"/>
    <lineage>
        <taxon>unclassified sequences</taxon>
        <taxon>metagenomes</taxon>
        <taxon>ecological metagenomes</taxon>
    </lineage>
</organism>